<dbReference type="AlphaFoldDB" id="A0A365YMT0"/>
<keyword evidence="2 5" id="KW-0812">Transmembrane</keyword>
<feature type="transmembrane region" description="Helical" evidence="5">
    <location>
        <begin position="345"/>
        <end position="364"/>
    </location>
</feature>
<dbReference type="RefSeq" id="WP_113606374.1">
    <property type="nucleotide sequence ID" value="NZ_CM125969.1"/>
</dbReference>
<dbReference type="GO" id="GO:0016020">
    <property type="term" value="C:membrane"/>
    <property type="evidence" value="ECO:0007669"/>
    <property type="project" value="UniProtKB-SubCell"/>
</dbReference>
<feature type="transmembrane region" description="Helical" evidence="5">
    <location>
        <begin position="259"/>
        <end position="276"/>
    </location>
</feature>
<comment type="caution">
    <text evidence="6">The sequence shown here is derived from an EMBL/GenBank/DDBJ whole genome shotgun (WGS) entry which is preliminary data.</text>
</comment>
<keyword evidence="4 5" id="KW-0472">Membrane</keyword>
<protein>
    <recommendedName>
        <fullName evidence="8">MFS transporter</fullName>
    </recommendedName>
</protein>
<feature type="transmembrane region" description="Helical" evidence="5">
    <location>
        <begin position="172"/>
        <end position="196"/>
    </location>
</feature>
<evidence type="ECO:0000256" key="3">
    <source>
        <dbReference type="ARBA" id="ARBA00022989"/>
    </source>
</evidence>
<dbReference type="SUPFAM" id="SSF103473">
    <property type="entry name" value="MFS general substrate transporter"/>
    <property type="match status" value="1"/>
</dbReference>
<dbReference type="InterPro" id="IPR036259">
    <property type="entry name" value="MFS_trans_sf"/>
</dbReference>
<dbReference type="Gene3D" id="1.20.1250.20">
    <property type="entry name" value="MFS general substrate transporter like domains"/>
    <property type="match status" value="2"/>
</dbReference>
<dbReference type="PANTHER" id="PTHR23514">
    <property type="entry name" value="BYPASS OF STOP CODON PROTEIN 6"/>
    <property type="match status" value="1"/>
</dbReference>
<dbReference type="InterPro" id="IPR051788">
    <property type="entry name" value="MFS_Transporter"/>
</dbReference>
<feature type="transmembrane region" description="Helical" evidence="5">
    <location>
        <begin position="46"/>
        <end position="69"/>
    </location>
</feature>
<dbReference type="Proteomes" id="UP000252167">
    <property type="component" value="Unassembled WGS sequence"/>
</dbReference>
<gene>
    <name evidence="6" type="ORF">C1H84_01610</name>
</gene>
<dbReference type="Pfam" id="PF07690">
    <property type="entry name" value="MFS_1"/>
    <property type="match status" value="1"/>
</dbReference>
<dbReference type="CDD" id="cd17393">
    <property type="entry name" value="MFS_MosC_like"/>
    <property type="match status" value="1"/>
</dbReference>
<feature type="transmembrane region" description="Helical" evidence="5">
    <location>
        <begin position="311"/>
        <end position="333"/>
    </location>
</feature>
<accession>A0A365YMT0</accession>
<organism evidence="6 7">
    <name type="scientific">Glutamicibacter soli</name>
    <dbReference type="NCBI Taxonomy" id="453836"/>
    <lineage>
        <taxon>Bacteria</taxon>
        <taxon>Bacillati</taxon>
        <taxon>Actinomycetota</taxon>
        <taxon>Actinomycetes</taxon>
        <taxon>Micrococcales</taxon>
        <taxon>Micrococcaceae</taxon>
        <taxon>Glutamicibacter</taxon>
    </lineage>
</organism>
<sequence>MTQATSTASRRVLTERTSINLIFLAAGISFASWAGRLTVIDEVFNFSGLTFGSFLLCMTAGTLLGISIIPIISRKINTRKLLFYFPILLAACLVALGISISITRTPITAFIFLFINGIFFGCLDIMMNVSGARVERHQGRSLMPIFHGFFSLGTLLGAGIATATISLRMLTIWHFSIVAAMLVAIAVLAQVGLVGWEQENYGTRSKPSNRSNTASNQKLGLLLLLGLMVAGLSFAEGAANDWIALATVNGHGLPHHTGALMFTLFVAAMTAGRFAGGKIVDSVGPRRTLLLMGSIGLAGICIFLIGHGPIVLGIAAVMWGLGSSLGFPVGMTIAASQGSRLGPNAVSIISAFGYGAMLSGPPLIGFAVDHTGLPEALWIAFGVMLMSLLLTPRVTRVPAKITSVG</sequence>
<evidence type="ECO:0000313" key="7">
    <source>
        <dbReference type="Proteomes" id="UP000252167"/>
    </source>
</evidence>
<keyword evidence="7" id="KW-1185">Reference proteome</keyword>
<evidence type="ECO:0000256" key="5">
    <source>
        <dbReference type="SAM" id="Phobius"/>
    </source>
</evidence>
<name>A0A365YMT0_9MICC</name>
<dbReference type="PANTHER" id="PTHR23514:SF13">
    <property type="entry name" value="INNER MEMBRANE PROTEIN YBJJ"/>
    <property type="match status" value="1"/>
</dbReference>
<feature type="transmembrane region" description="Helical" evidence="5">
    <location>
        <begin position="108"/>
        <end position="129"/>
    </location>
</feature>
<comment type="subcellular location">
    <subcellularLocation>
        <location evidence="1">Membrane</location>
        <topology evidence="1">Multi-pass membrane protein</topology>
    </subcellularLocation>
</comment>
<evidence type="ECO:0000313" key="6">
    <source>
        <dbReference type="EMBL" id="RBM04021.1"/>
    </source>
</evidence>
<keyword evidence="3 5" id="KW-1133">Transmembrane helix</keyword>
<proteinExistence type="predicted"/>
<evidence type="ECO:0000256" key="2">
    <source>
        <dbReference type="ARBA" id="ARBA00022692"/>
    </source>
</evidence>
<dbReference type="EMBL" id="POAF01000001">
    <property type="protein sequence ID" value="RBM04021.1"/>
    <property type="molecule type" value="Genomic_DNA"/>
</dbReference>
<evidence type="ECO:0000256" key="1">
    <source>
        <dbReference type="ARBA" id="ARBA00004141"/>
    </source>
</evidence>
<evidence type="ECO:0008006" key="8">
    <source>
        <dbReference type="Google" id="ProtNLM"/>
    </source>
</evidence>
<dbReference type="InterPro" id="IPR011701">
    <property type="entry name" value="MFS"/>
</dbReference>
<feature type="transmembrane region" description="Helical" evidence="5">
    <location>
        <begin position="376"/>
        <end position="395"/>
    </location>
</feature>
<feature type="transmembrane region" description="Helical" evidence="5">
    <location>
        <begin position="81"/>
        <end position="102"/>
    </location>
</feature>
<evidence type="ECO:0000256" key="4">
    <source>
        <dbReference type="ARBA" id="ARBA00023136"/>
    </source>
</evidence>
<feature type="transmembrane region" description="Helical" evidence="5">
    <location>
        <begin position="21"/>
        <end position="40"/>
    </location>
</feature>
<feature type="transmembrane region" description="Helical" evidence="5">
    <location>
        <begin position="219"/>
        <end position="239"/>
    </location>
</feature>
<reference evidence="6 7" key="1">
    <citation type="submission" date="2018-01" db="EMBL/GenBank/DDBJ databases">
        <title>Glutamicibacter soli strain NHPC-3 Whole genome sequence and assembly.</title>
        <authorList>
            <person name="Choudhury P."/>
            <person name="Gupta D."/>
            <person name="Sengupta K."/>
            <person name="Jawed A."/>
            <person name="Sultana N."/>
            <person name="Saha P."/>
        </authorList>
    </citation>
    <scope>NUCLEOTIDE SEQUENCE [LARGE SCALE GENOMIC DNA]</scope>
    <source>
        <strain evidence="6 7">NHPC-3</strain>
    </source>
</reference>
<feature type="transmembrane region" description="Helical" evidence="5">
    <location>
        <begin position="288"/>
        <end position="305"/>
    </location>
</feature>
<feature type="transmembrane region" description="Helical" evidence="5">
    <location>
        <begin position="141"/>
        <end position="166"/>
    </location>
</feature>
<dbReference type="GO" id="GO:0022857">
    <property type="term" value="F:transmembrane transporter activity"/>
    <property type="evidence" value="ECO:0007669"/>
    <property type="project" value="InterPro"/>
</dbReference>